<sequence length="49" mass="5861">MTREENLLYRRQCPYDAMGDYSVLMENEKNIKAERNAKKSDPGIRRKIK</sequence>
<reference evidence="1 2" key="1">
    <citation type="submission" date="2020-08" db="EMBL/GenBank/DDBJ databases">
        <title>Genome public.</title>
        <authorList>
            <person name="Liu C."/>
            <person name="Sun Q."/>
        </authorList>
    </citation>
    <scope>NUCLEOTIDE SEQUENCE [LARGE SCALE GENOMIC DNA]</scope>
    <source>
        <strain evidence="1 2">M29</strain>
    </source>
</reference>
<accession>A0ABR7IJG7</accession>
<gene>
    <name evidence="1" type="ORF">H8Z82_10700</name>
</gene>
<dbReference type="Proteomes" id="UP000649826">
    <property type="component" value="Unassembled WGS sequence"/>
</dbReference>
<dbReference type="RefSeq" id="WP_015543441.1">
    <property type="nucleotide sequence ID" value="NZ_JACOQG010000016.1"/>
</dbReference>
<comment type="caution">
    <text evidence="1">The sequence shown here is derived from an EMBL/GenBank/DDBJ whole genome shotgun (WGS) entry which is preliminary data.</text>
</comment>
<protein>
    <submittedName>
        <fullName evidence="1">Uncharacterized protein</fullName>
    </submittedName>
</protein>
<evidence type="ECO:0000313" key="2">
    <source>
        <dbReference type="Proteomes" id="UP000649826"/>
    </source>
</evidence>
<organism evidence="1 2">
    <name type="scientific">Blautia difficilis</name>
    <dbReference type="NCBI Taxonomy" id="2763027"/>
    <lineage>
        <taxon>Bacteria</taxon>
        <taxon>Bacillati</taxon>
        <taxon>Bacillota</taxon>
        <taxon>Clostridia</taxon>
        <taxon>Lachnospirales</taxon>
        <taxon>Lachnospiraceae</taxon>
        <taxon>Blautia</taxon>
    </lineage>
</organism>
<name>A0ABR7IJG7_9FIRM</name>
<evidence type="ECO:0000313" key="1">
    <source>
        <dbReference type="EMBL" id="MBC5780117.1"/>
    </source>
</evidence>
<dbReference type="EMBL" id="JACOQG010000016">
    <property type="protein sequence ID" value="MBC5780117.1"/>
    <property type="molecule type" value="Genomic_DNA"/>
</dbReference>
<proteinExistence type="predicted"/>
<keyword evidence="2" id="KW-1185">Reference proteome</keyword>